<dbReference type="InterPro" id="IPR053524">
    <property type="entry name" value="Aerial_hyphae_peptide-synth"/>
</dbReference>
<dbReference type="PANTHER" id="PTHR44167">
    <property type="entry name" value="OVARIAN-SPECIFIC SERINE/THREONINE-PROTEIN KINASE LOK-RELATED"/>
    <property type="match status" value="1"/>
</dbReference>
<dbReference type="Pfam" id="PF05147">
    <property type="entry name" value="LANC_like"/>
    <property type="match status" value="1"/>
</dbReference>
<feature type="domain" description="Protein kinase" evidence="1">
    <location>
        <begin position="226"/>
        <end position="529"/>
    </location>
</feature>
<dbReference type="InterPro" id="IPR058053">
    <property type="entry name" value="RamC_C"/>
</dbReference>
<dbReference type="SUPFAM" id="SSF158745">
    <property type="entry name" value="LanC-like"/>
    <property type="match status" value="1"/>
</dbReference>
<dbReference type="Pfam" id="PF25816">
    <property type="entry name" value="RamC_N"/>
    <property type="match status" value="1"/>
</dbReference>
<dbReference type="CDD" id="cd04791">
    <property type="entry name" value="LanC_SerThrkinase"/>
    <property type="match status" value="1"/>
</dbReference>
<dbReference type="PROSITE" id="PS50011">
    <property type="entry name" value="PROTEIN_KINASE_DOM"/>
    <property type="match status" value="1"/>
</dbReference>
<dbReference type="AlphaFoldDB" id="A0A1S6IS75"/>
<dbReference type="KEGG" id="jda:BW727_200002"/>
<protein>
    <recommendedName>
        <fullName evidence="1">Protein kinase domain-containing protein</fullName>
    </recommendedName>
</protein>
<dbReference type="Gene3D" id="1.10.510.10">
    <property type="entry name" value="Transferase(Phosphotransferase) domain 1"/>
    <property type="match status" value="1"/>
</dbReference>
<evidence type="ECO:0000313" key="3">
    <source>
        <dbReference type="Proteomes" id="UP000188993"/>
    </source>
</evidence>
<evidence type="ECO:0000313" key="2">
    <source>
        <dbReference type="EMBL" id="AQS54405.1"/>
    </source>
</evidence>
<dbReference type="InterPro" id="IPR057929">
    <property type="entry name" value="RamC_N"/>
</dbReference>
<accession>A0A1S6IS75</accession>
<dbReference type="InterPro" id="IPR000719">
    <property type="entry name" value="Prot_kinase_dom"/>
</dbReference>
<dbReference type="GO" id="GO:0004674">
    <property type="term" value="F:protein serine/threonine kinase activity"/>
    <property type="evidence" value="ECO:0007669"/>
    <property type="project" value="TreeGrafter"/>
</dbReference>
<dbReference type="NCBIfam" id="NF038151">
    <property type="entry name" value="lanthi_synth_III"/>
    <property type="match status" value="1"/>
</dbReference>
<dbReference type="InterPro" id="IPR007822">
    <property type="entry name" value="LANC-like"/>
</dbReference>
<dbReference type="EMBL" id="CP019729">
    <property type="protein sequence ID" value="AQS54405.1"/>
    <property type="molecule type" value="Genomic_DNA"/>
</dbReference>
<dbReference type="Pfam" id="PF00069">
    <property type="entry name" value="Pkinase"/>
    <property type="match status" value="1"/>
</dbReference>
<name>A0A1S6IS75_9LACT</name>
<evidence type="ECO:0000259" key="1">
    <source>
        <dbReference type="PROSITE" id="PS50011"/>
    </source>
</evidence>
<dbReference type="SMART" id="SM01260">
    <property type="entry name" value="LANC_like"/>
    <property type="match status" value="1"/>
</dbReference>
<sequence>MTDYLRYSGNKETIFYSRSNEKTKSNQRFKVPSFNYSKWNTYSDEYWAYMLFKEKDFPTQGWKIHITSDIDESPRLLYDVATYLIKHKVSFKYVPNLKALKRKNLKYADRTSSGKFITIYPENNQAFFKLLQALKEITEPYKLGAYILNDQQWQESNVFFRYGGLKRITTEIDGQEFLAIQNPDGSFVIDQRVPYYYLPDFVIEPNFIKERNVYPDKNIFDKLNNFNIIEAVHQSNAGGVYLAKKEQVKIIIKEGRDKAGIDSDGKDGFERNKNEYYALNRLKNVKGVVNVHEYFTVWRHNYFTEDYIEGRNLQKFIAQEYPFIDLKDGKKKSKDYLEKCIMIAEQLIRITEEIHKKGVAMGDLSLNNVLLTKNDTEVVLIDFEAATSPETIFNPTIATPGFISTEAKDFGEADWFALYRIIRTLLLPIVPVYDLAPQIIQIHNRSIENIFGKEAIRLIEHIERKISKHTNLYPQSPFLNQKLNIPIKELSAETLNNSINELIRGIINNLDLESVSLIKGNIEQYNTFLDRYNIAYGSFGTLLSLIRSDDGLYSSVRSQLDMWVKTTIPYLKEISKSKDIDFGLFTGLSGIVTTIYELGYEETAFTIFENILTTLTKDKIYKYIDLSFYSGLSGVGLFLLSFYNISGKETILQTASIIYDKLYSMYKDSNLNSSIDVGLLTGWTGVALFFWKYGRIIDCNRTKKLAVKLVDKAILPNSAWAQKSGELFVIDESRGFQRLIPYIENGSSGIALAMLEFYKEDPNYLNESRTTILHNFIKSSYLSCSANGGLISGYSGLIPLANAASSLLNNNNDMLNFLLENLNNYLIRNDNNETLFPGDYGFKCSMNVSKGAAGVLLVLSDIKNKDGGSWIPLPHKGSNLFKF</sequence>
<organism evidence="2 3">
    <name type="scientific">Jeotgalibaca dankookensis</name>
    <dbReference type="NCBI Taxonomy" id="708126"/>
    <lineage>
        <taxon>Bacteria</taxon>
        <taxon>Bacillati</taxon>
        <taxon>Bacillota</taxon>
        <taxon>Bacilli</taxon>
        <taxon>Lactobacillales</taxon>
        <taxon>Carnobacteriaceae</taxon>
        <taxon>Jeotgalibaca</taxon>
    </lineage>
</organism>
<dbReference type="GO" id="GO:0005524">
    <property type="term" value="F:ATP binding"/>
    <property type="evidence" value="ECO:0007669"/>
    <property type="project" value="InterPro"/>
</dbReference>
<dbReference type="Proteomes" id="UP000188993">
    <property type="component" value="Plasmid unnamed"/>
</dbReference>
<dbReference type="GO" id="GO:0031179">
    <property type="term" value="P:peptide modification"/>
    <property type="evidence" value="ECO:0007669"/>
    <property type="project" value="InterPro"/>
</dbReference>
<proteinExistence type="predicted"/>
<dbReference type="Gene3D" id="1.50.10.20">
    <property type="match status" value="2"/>
</dbReference>
<gene>
    <name evidence="2" type="ORF">BW727_200002</name>
</gene>
<reference evidence="2 3" key="1">
    <citation type="journal article" date="2014" name="Int. J. Syst. Evol. Microbiol.">
        <title>Jeotgalibaca dankookensis gen. nov., sp. nov., a member of the family Carnobacteriaceae, isolated from seujeot (Korean traditional food).</title>
        <authorList>
            <person name="Lee D.G."/>
            <person name="Trujillo M.E."/>
            <person name="Kang H."/>
            <person name="Ahn T.Y."/>
        </authorList>
    </citation>
    <scope>NUCLEOTIDE SEQUENCE [LARGE SCALE GENOMIC DNA]</scope>
    <source>
        <strain evidence="2 3">EX-07</strain>
        <plasmid evidence="3">Plasmid</plasmid>
    </source>
</reference>
<keyword evidence="2" id="KW-0614">Plasmid</keyword>
<dbReference type="SUPFAM" id="SSF56112">
    <property type="entry name" value="Protein kinase-like (PK-like)"/>
    <property type="match status" value="1"/>
</dbReference>
<dbReference type="PANTHER" id="PTHR44167:SF18">
    <property type="entry name" value="PROTEIN KINASE DOMAIN-CONTAINING PROTEIN"/>
    <property type="match status" value="1"/>
</dbReference>
<dbReference type="GO" id="GO:0005737">
    <property type="term" value="C:cytoplasm"/>
    <property type="evidence" value="ECO:0007669"/>
    <property type="project" value="TreeGrafter"/>
</dbReference>
<dbReference type="SMART" id="SM00220">
    <property type="entry name" value="S_TKc"/>
    <property type="match status" value="1"/>
</dbReference>
<geneLocation type="plasmid" evidence="3"/>
<dbReference type="InterPro" id="IPR011009">
    <property type="entry name" value="Kinase-like_dom_sf"/>
</dbReference>
<keyword evidence="3" id="KW-1185">Reference proteome</keyword>